<feature type="region of interest" description="Disordered" evidence="1">
    <location>
        <begin position="1"/>
        <end position="21"/>
    </location>
</feature>
<name>A0AAI8V8U3_9PEZI</name>
<gene>
    <name evidence="2" type="ORF">KHLLAP_LOCUS625</name>
</gene>
<organism evidence="2 3">
    <name type="scientific">Anthostomella pinea</name>
    <dbReference type="NCBI Taxonomy" id="933095"/>
    <lineage>
        <taxon>Eukaryota</taxon>
        <taxon>Fungi</taxon>
        <taxon>Dikarya</taxon>
        <taxon>Ascomycota</taxon>
        <taxon>Pezizomycotina</taxon>
        <taxon>Sordariomycetes</taxon>
        <taxon>Xylariomycetidae</taxon>
        <taxon>Xylariales</taxon>
        <taxon>Xylariaceae</taxon>
        <taxon>Anthostomella</taxon>
    </lineage>
</organism>
<dbReference type="SUPFAM" id="SSF52833">
    <property type="entry name" value="Thioredoxin-like"/>
    <property type="match status" value="1"/>
</dbReference>
<keyword evidence="3" id="KW-1185">Reference proteome</keyword>
<evidence type="ECO:0000313" key="2">
    <source>
        <dbReference type="EMBL" id="CAJ2500157.1"/>
    </source>
</evidence>
<dbReference type="CDD" id="cd02970">
    <property type="entry name" value="PRX_like2"/>
    <property type="match status" value="1"/>
</dbReference>
<dbReference type="Pfam" id="PF13911">
    <property type="entry name" value="AhpC-TSA_2"/>
    <property type="match status" value="1"/>
</dbReference>
<evidence type="ECO:0000313" key="3">
    <source>
        <dbReference type="Proteomes" id="UP001295740"/>
    </source>
</evidence>
<reference evidence="2" key="1">
    <citation type="submission" date="2023-10" db="EMBL/GenBank/DDBJ databases">
        <authorList>
            <person name="Hackl T."/>
        </authorList>
    </citation>
    <scope>NUCLEOTIDE SEQUENCE</scope>
</reference>
<dbReference type="EMBL" id="CAUWAG010000003">
    <property type="protein sequence ID" value="CAJ2500157.1"/>
    <property type="molecule type" value="Genomic_DNA"/>
</dbReference>
<dbReference type="Gene3D" id="3.40.30.10">
    <property type="entry name" value="Glutaredoxin"/>
    <property type="match status" value="1"/>
</dbReference>
<comment type="caution">
    <text evidence="2">The sequence shown here is derived from an EMBL/GenBank/DDBJ whole genome shotgun (WGS) entry which is preliminary data.</text>
</comment>
<dbReference type="PANTHER" id="PTHR28630:SF3">
    <property type="entry name" value="PEROXIREDOXIN-LIKE 2C"/>
    <property type="match status" value="1"/>
</dbReference>
<dbReference type="InterPro" id="IPR032801">
    <property type="entry name" value="PXL2A/B/C"/>
</dbReference>
<accession>A0AAI8V8U3</accession>
<dbReference type="InterPro" id="IPR036249">
    <property type="entry name" value="Thioredoxin-like_sf"/>
</dbReference>
<dbReference type="AlphaFoldDB" id="A0AAI8V8U3"/>
<protein>
    <submittedName>
        <fullName evidence="2">Uu.00g030100.m01.CDS01</fullName>
    </submittedName>
</protein>
<sequence>MAEQIKKDLAEDPKKHHELPDEKTIHEAGELEIQDESGTSMPFRTLYTSSAKGSTKHLIVFIRHFYCGHCEDYVRALSTAFPSPQNHTPSFTLTVIGCGQPHVIPEYRTRTSCPFPIYTDPSRAIYAKLGMVINLDLGDKKPEYVESGIVRGTLSSMWNMIKSGAVNGKGGAYDQNGGEWIFEEEELRWCHRMENTRDHAEIGEVEGVLGVV</sequence>
<dbReference type="Proteomes" id="UP001295740">
    <property type="component" value="Unassembled WGS sequence"/>
</dbReference>
<evidence type="ECO:0000256" key="1">
    <source>
        <dbReference type="SAM" id="MobiDB-lite"/>
    </source>
</evidence>
<dbReference type="PANTHER" id="PTHR28630">
    <property type="match status" value="1"/>
</dbReference>
<proteinExistence type="predicted"/>